<sequence length="366" mass="41095">MMKDINITFWGRVSLTALVLLTGIYVLTGYAAGAVCSDNDGRTFSFIVFGDSRGAHYGVSPILKKLIQSMTDHVEGDKPAPSFAVFLGDAAYHGGRDNLKEWEEITSALTAKIPVLFVKGNHDIYGKLNGYSYDGEFQEFQRERLDSGEIINSLCVQRPHGDAYSGFSFMWNGSLFIILDTYDMQMPNGQRNGQRNGWISPRQITLLNSALDNHTMARHKFVFTHTPAFDNGIHGNITQPQYLGSWSHSFMDMWKIIDKHRVDIVFSAHNHYYARKKIDSTVAPEWKNGVLQVITGGAGAPLYDPESCVGDICFKYDTPPNIGKTYHFIIVTVAANGVSYKVYDLDDKLVEEYVISTVERERGTMR</sequence>
<keyword evidence="3" id="KW-1185">Reference proteome</keyword>
<gene>
    <name evidence="2" type="ORF">ASN18_2422</name>
</gene>
<reference evidence="2 3" key="1">
    <citation type="submission" date="2015-11" db="EMBL/GenBank/DDBJ databases">
        <authorList>
            <person name="Lin W."/>
        </authorList>
    </citation>
    <scope>NUCLEOTIDE SEQUENCE [LARGE SCALE GENOMIC DNA]</scope>
    <source>
        <strain evidence="2 3">HCH-1</strain>
    </source>
</reference>
<dbReference type="PANTHER" id="PTHR43143">
    <property type="entry name" value="METALLOPHOSPHOESTERASE, CALCINEURIN SUPERFAMILY"/>
    <property type="match status" value="1"/>
</dbReference>
<evidence type="ECO:0000313" key="3">
    <source>
        <dbReference type="Proteomes" id="UP000060487"/>
    </source>
</evidence>
<dbReference type="Gene3D" id="3.60.21.10">
    <property type="match status" value="1"/>
</dbReference>
<dbReference type="PANTHER" id="PTHR43143:SF1">
    <property type="entry name" value="SERINE_THREONINE-PROTEIN PHOSPHATASE CPPED1"/>
    <property type="match status" value="1"/>
</dbReference>
<dbReference type="EMBL" id="LNQR01000085">
    <property type="protein sequence ID" value="KWT82630.1"/>
    <property type="molecule type" value="Genomic_DNA"/>
</dbReference>
<comment type="caution">
    <text evidence="2">The sequence shown here is derived from an EMBL/GenBank/DDBJ whole genome shotgun (WGS) entry which is preliminary data.</text>
</comment>
<evidence type="ECO:0000259" key="1">
    <source>
        <dbReference type="Pfam" id="PF00149"/>
    </source>
</evidence>
<organism evidence="2 3">
    <name type="scientific">Candidatus Magnetominusculus xianensis</name>
    <dbReference type="NCBI Taxonomy" id="1748249"/>
    <lineage>
        <taxon>Bacteria</taxon>
        <taxon>Pseudomonadati</taxon>
        <taxon>Nitrospirota</taxon>
        <taxon>Nitrospiria</taxon>
        <taxon>Nitrospirales</taxon>
        <taxon>Nitrospiraceae</taxon>
        <taxon>Candidatus Magnetominusculus</taxon>
    </lineage>
</organism>
<dbReference type="InterPro" id="IPR004843">
    <property type="entry name" value="Calcineurin-like_PHP"/>
</dbReference>
<dbReference type="InterPro" id="IPR029052">
    <property type="entry name" value="Metallo-depent_PP-like"/>
</dbReference>
<dbReference type="RefSeq" id="WP_085053024.1">
    <property type="nucleotide sequence ID" value="NZ_LNQR01000085.1"/>
</dbReference>
<feature type="domain" description="Calcineurin-like phosphoesterase" evidence="1">
    <location>
        <begin position="45"/>
        <end position="273"/>
    </location>
</feature>
<name>A0ABR5SD54_9BACT</name>
<protein>
    <submittedName>
        <fullName evidence="2">Metallophosphoesterase</fullName>
    </submittedName>
</protein>
<accession>A0ABR5SD54</accession>
<dbReference type="InterPro" id="IPR051918">
    <property type="entry name" value="STPP_CPPED1"/>
</dbReference>
<dbReference type="Proteomes" id="UP000060487">
    <property type="component" value="Unassembled WGS sequence"/>
</dbReference>
<proteinExistence type="predicted"/>
<evidence type="ECO:0000313" key="2">
    <source>
        <dbReference type="EMBL" id="KWT82630.1"/>
    </source>
</evidence>
<dbReference type="Pfam" id="PF00149">
    <property type="entry name" value="Metallophos"/>
    <property type="match status" value="1"/>
</dbReference>
<dbReference type="SUPFAM" id="SSF56300">
    <property type="entry name" value="Metallo-dependent phosphatases"/>
    <property type="match status" value="1"/>
</dbReference>